<dbReference type="OrthoDB" id="4966979at2"/>
<evidence type="ECO:0000313" key="5">
    <source>
        <dbReference type="Proteomes" id="UP000281192"/>
    </source>
</evidence>
<protein>
    <recommendedName>
        <fullName evidence="6">DUF2244 domain-containing protein</fullName>
    </recommendedName>
</protein>
<evidence type="ECO:0000313" key="3">
    <source>
        <dbReference type="EMBL" id="PLR19090.1"/>
    </source>
</evidence>
<dbReference type="KEGG" id="cfh:C1707_02650"/>
<dbReference type="AlphaFoldDB" id="A0A2N5CZ60"/>
<evidence type="ECO:0008006" key="6">
    <source>
        <dbReference type="Google" id="ProtNLM"/>
    </source>
</evidence>
<gene>
    <name evidence="2" type="ORF">C1707_02650</name>
    <name evidence="3" type="ORF">CFHF_03520</name>
</gene>
<evidence type="ECO:0000256" key="1">
    <source>
        <dbReference type="SAM" id="Phobius"/>
    </source>
</evidence>
<feature type="transmembrane region" description="Helical" evidence="1">
    <location>
        <begin position="43"/>
        <end position="62"/>
    </location>
</feature>
<dbReference type="RefSeq" id="WP_101711648.1">
    <property type="nucleotide sequence ID" value="NZ_CP026100.1"/>
</dbReference>
<reference evidence="2 5" key="2">
    <citation type="submission" date="2018-01" db="EMBL/GenBank/DDBJ databases">
        <title>Complete genome sequence of Caulobacter flavus RHGG3.</title>
        <authorList>
            <person name="Yang E."/>
        </authorList>
    </citation>
    <scope>NUCLEOTIDE SEQUENCE [LARGE SCALE GENOMIC DNA]</scope>
    <source>
        <strain evidence="2 5">RHGG3</strain>
    </source>
</reference>
<dbReference type="Proteomes" id="UP000281192">
    <property type="component" value="Chromosome"/>
</dbReference>
<keyword evidence="5" id="KW-1185">Reference proteome</keyword>
<sequence>MTDAAAPLLVRRSWRKAVFASAALLLVGAAWMGWRAAQGDQPPWIVLGAIAAWCMIGTPLLIRDRAPRLVVAADGLSWRDARKEPLYHLAWSRILSARFEDRGEDGHVLLLTLDPPPIVEQQASDRRGPFVVDIPVSGLDHSRQAVRSAIRRHAPHLFASGRA</sequence>
<keyword evidence="1" id="KW-1133">Transmembrane helix</keyword>
<feature type="transmembrane region" description="Helical" evidence="1">
    <location>
        <begin position="17"/>
        <end position="37"/>
    </location>
</feature>
<name>A0A2N5CZ60_9CAUL</name>
<accession>A0A2N5CZ60</accession>
<evidence type="ECO:0000313" key="4">
    <source>
        <dbReference type="Proteomes" id="UP000234483"/>
    </source>
</evidence>
<dbReference type="Proteomes" id="UP000234483">
    <property type="component" value="Unassembled WGS sequence"/>
</dbReference>
<dbReference type="EMBL" id="CP026100">
    <property type="protein sequence ID" value="AYV45229.1"/>
    <property type="molecule type" value="Genomic_DNA"/>
</dbReference>
<reference evidence="3 4" key="1">
    <citation type="submission" date="2017-12" db="EMBL/GenBank/DDBJ databases">
        <title>The genome sequence of Caulobacter flavus CGMCC1 15093.</title>
        <authorList>
            <person name="Gao J."/>
            <person name="Mao X."/>
            <person name="Sun J."/>
        </authorList>
    </citation>
    <scope>NUCLEOTIDE SEQUENCE [LARGE SCALE GENOMIC DNA]</scope>
    <source>
        <strain evidence="3 4">CGMCC1 15093</strain>
    </source>
</reference>
<evidence type="ECO:0000313" key="2">
    <source>
        <dbReference type="EMBL" id="AYV45229.1"/>
    </source>
</evidence>
<proteinExistence type="predicted"/>
<dbReference type="EMBL" id="PJRQ01000008">
    <property type="protein sequence ID" value="PLR19090.1"/>
    <property type="molecule type" value="Genomic_DNA"/>
</dbReference>
<keyword evidence="1" id="KW-0812">Transmembrane</keyword>
<organism evidence="3 4">
    <name type="scientific">Caulobacter flavus</name>
    <dbReference type="NCBI Taxonomy" id="1679497"/>
    <lineage>
        <taxon>Bacteria</taxon>
        <taxon>Pseudomonadati</taxon>
        <taxon>Pseudomonadota</taxon>
        <taxon>Alphaproteobacteria</taxon>
        <taxon>Caulobacterales</taxon>
        <taxon>Caulobacteraceae</taxon>
        <taxon>Caulobacter</taxon>
    </lineage>
</organism>
<keyword evidence="1" id="KW-0472">Membrane</keyword>